<evidence type="ECO:0000259" key="2">
    <source>
        <dbReference type="Pfam" id="PF13259"/>
    </source>
</evidence>
<dbReference type="Proteomes" id="UP000827889">
    <property type="component" value="Chromosome 4"/>
</dbReference>
<dbReference type="PANTHER" id="PTHR33373:SF1">
    <property type="entry name" value="DUF4050 DOMAIN-CONTAINING PROTEIN"/>
    <property type="match status" value="1"/>
</dbReference>
<feature type="region of interest" description="Disordered" evidence="1">
    <location>
        <begin position="117"/>
        <end position="156"/>
    </location>
</feature>
<evidence type="ECO:0000313" key="3">
    <source>
        <dbReference type="Proteomes" id="UP000827889"/>
    </source>
</evidence>
<feature type="compositionally biased region" description="Low complexity" evidence="1">
    <location>
        <begin position="121"/>
        <end position="135"/>
    </location>
</feature>
<dbReference type="Pfam" id="PF13259">
    <property type="entry name" value="clamp_Gag1-like"/>
    <property type="match status" value="1"/>
</dbReference>
<evidence type="ECO:0000256" key="1">
    <source>
        <dbReference type="SAM" id="MobiDB-lite"/>
    </source>
</evidence>
<dbReference type="GeneID" id="115743544"/>
<gene>
    <name evidence="4" type="primary">LOC115743544</name>
</gene>
<dbReference type="RefSeq" id="XP_048133931.1">
    <property type="nucleotide sequence ID" value="XM_048277974.1"/>
</dbReference>
<accession>A0ABM3HBG0</accession>
<dbReference type="PANTHER" id="PTHR33373">
    <property type="entry name" value="OS07G0479600 PROTEIN"/>
    <property type="match status" value="1"/>
</dbReference>
<feature type="domain" description="Gag1-like clamp" evidence="2">
    <location>
        <begin position="114"/>
        <end position="225"/>
    </location>
</feature>
<dbReference type="InterPro" id="IPR025124">
    <property type="entry name" value="Gag1-like_clamp"/>
</dbReference>
<name>A0ABM3HBG0_9MYRT</name>
<proteinExistence type="predicted"/>
<keyword evidence="3" id="KW-1185">Reference proteome</keyword>
<organism evidence="3 4">
    <name type="scientific">Rhodamnia argentea</name>
    <dbReference type="NCBI Taxonomy" id="178133"/>
    <lineage>
        <taxon>Eukaryota</taxon>
        <taxon>Viridiplantae</taxon>
        <taxon>Streptophyta</taxon>
        <taxon>Embryophyta</taxon>
        <taxon>Tracheophyta</taxon>
        <taxon>Spermatophyta</taxon>
        <taxon>Magnoliopsida</taxon>
        <taxon>eudicotyledons</taxon>
        <taxon>Gunneridae</taxon>
        <taxon>Pentapetalae</taxon>
        <taxon>rosids</taxon>
        <taxon>malvids</taxon>
        <taxon>Myrtales</taxon>
        <taxon>Myrtaceae</taxon>
        <taxon>Myrtoideae</taxon>
        <taxon>Myrteae</taxon>
        <taxon>Australasian group</taxon>
        <taxon>Rhodamnia</taxon>
    </lineage>
</organism>
<protein>
    <submittedName>
        <fullName evidence="4">Uncharacterized protein LOC115743544 isoform X1</fullName>
    </submittedName>
</protein>
<evidence type="ECO:0000313" key="4">
    <source>
        <dbReference type="RefSeq" id="XP_048133931.1"/>
    </source>
</evidence>
<reference evidence="4" key="1">
    <citation type="submission" date="2025-08" db="UniProtKB">
        <authorList>
            <consortium name="RefSeq"/>
        </authorList>
    </citation>
    <scope>IDENTIFICATION</scope>
    <source>
        <tissue evidence="4">Leaf</tissue>
    </source>
</reference>
<sequence length="230" mass="25475">MRQSLLLLYKAEKFRGSDGWEGFILLSFSGSLDLSLQFYREVSSSTPVAVNAAAVEIPPIFDLSNSCMHGSRGCLGCFTKPPLGISVNDPSKGQQIQGQAVKKQFIVDDYWSTSPCEMDNSVAPSPRSLSSISTSNQTLDPPHSGDGEPSNPSEFVNHGLLLWNQTRQQWTANKGTQNRTQVREPKISWNATYESLLGTSKPFPQPIPLAEMTDFLVNVWEQEEQEGLYD</sequence>